<evidence type="ECO:0000313" key="6">
    <source>
        <dbReference type="EMBL" id="WZN42283.1"/>
    </source>
</evidence>
<organism evidence="6 7">
    <name type="scientific">Chitinophaga pollutisoli</name>
    <dbReference type="NCBI Taxonomy" id="3133966"/>
    <lineage>
        <taxon>Bacteria</taxon>
        <taxon>Pseudomonadati</taxon>
        <taxon>Bacteroidota</taxon>
        <taxon>Chitinophagia</taxon>
        <taxon>Chitinophagales</taxon>
        <taxon>Chitinophagaceae</taxon>
        <taxon>Chitinophaga</taxon>
    </lineage>
</organism>
<dbReference type="PANTHER" id="PTHR42852">
    <property type="entry name" value="THIOL:DISULFIDE INTERCHANGE PROTEIN DSBE"/>
    <property type="match status" value="1"/>
</dbReference>
<feature type="domain" description="Thioredoxin" evidence="5">
    <location>
        <begin position="126"/>
        <end position="270"/>
    </location>
</feature>
<evidence type="ECO:0000313" key="7">
    <source>
        <dbReference type="Proteomes" id="UP001485459"/>
    </source>
</evidence>
<dbReference type="Gene3D" id="2.60.40.1250">
    <property type="entry name" value="Thiol:disulfide interchange protein DsbD, N-terminal domain"/>
    <property type="match status" value="1"/>
</dbReference>
<dbReference type="InterPro" id="IPR017937">
    <property type="entry name" value="Thioredoxin_CS"/>
</dbReference>
<dbReference type="PANTHER" id="PTHR42852:SF6">
    <property type="entry name" value="THIOL:DISULFIDE INTERCHANGE PROTEIN DSBE"/>
    <property type="match status" value="1"/>
</dbReference>
<evidence type="ECO:0000256" key="1">
    <source>
        <dbReference type="ARBA" id="ARBA00004196"/>
    </source>
</evidence>
<evidence type="ECO:0000256" key="2">
    <source>
        <dbReference type="ARBA" id="ARBA00022748"/>
    </source>
</evidence>
<gene>
    <name evidence="6" type="ORF">WJU16_04445</name>
</gene>
<evidence type="ECO:0000256" key="4">
    <source>
        <dbReference type="ARBA" id="ARBA00023284"/>
    </source>
</evidence>
<dbReference type="InterPro" id="IPR000866">
    <property type="entry name" value="AhpC/TSA"/>
</dbReference>
<comment type="subcellular location">
    <subcellularLocation>
        <location evidence="1">Cell envelope</location>
    </subcellularLocation>
</comment>
<proteinExistence type="predicted"/>
<dbReference type="InterPro" id="IPR013766">
    <property type="entry name" value="Thioredoxin_domain"/>
</dbReference>
<dbReference type="PROSITE" id="PS51352">
    <property type="entry name" value="THIOREDOXIN_2"/>
    <property type="match status" value="1"/>
</dbReference>
<name>A0ABZ2YR79_9BACT</name>
<protein>
    <submittedName>
        <fullName evidence="6">TlpA disulfide reductase family protein</fullName>
    </submittedName>
</protein>
<sequence length="288" mass="32027">MILQATVKAPYHIYPRQASGGMGLPTEINFEENDNVSFVDEIREKGIEQKDGESLAYYAKGVTFSQTIKLKSEKPTALSFTIKYMACTKQMCLPPAKKQQTLAINYKEEEVAATDKEPEVGSGIAAKADFQYENFSMSDINGKIISASEVVNNNQYTFIDFWASWCAPCRKQGRELIPLYARYNAKGFGVIGVSLDTNDAAWKAAILSDGYTWTNLCDGKGFASPLSKKYNITSIPRNILVDRNGQIIAKDLHGQELAATIEKLLSKAVKYQPNRNASNQPNMKKNLH</sequence>
<dbReference type="EMBL" id="CP149822">
    <property type="protein sequence ID" value="WZN42283.1"/>
    <property type="molecule type" value="Genomic_DNA"/>
</dbReference>
<keyword evidence="2" id="KW-0201">Cytochrome c-type biogenesis</keyword>
<dbReference type="Proteomes" id="UP001485459">
    <property type="component" value="Chromosome"/>
</dbReference>
<dbReference type="SUPFAM" id="SSF52833">
    <property type="entry name" value="Thioredoxin-like"/>
    <property type="match status" value="1"/>
</dbReference>
<evidence type="ECO:0000259" key="5">
    <source>
        <dbReference type="PROSITE" id="PS51352"/>
    </source>
</evidence>
<accession>A0ABZ2YR79</accession>
<dbReference type="InterPro" id="IPR050553">
    <property type="entry name" value="Thioredoxin_ResA/DsbE_sf"/>
</dbReference>
<dbReference type="Gene3D" id="3.40.30.10">
    <property type="entry name" value="Glutaredoxin"/>
    <property type="match status" value="1"/>
</dbReference>
<dbReference type="Pfam" id="PF11412">
    <property type="entry name" value="DsbD_N"/>
    <property type="match status" value="1"/>
</dbReference>
<keyword evidence="7" id="KW-1185">Reference proteome</keyword>
<reference evidence="7" key="1">
    <citation type="submission" date="2024-03" db="EMBL/GenBank/DDBJ databases">
        <title>Chitinophaga horti sp. nov., isolated from garden soil.</title>
        <authorList>
            <person name="Lee D.S."/>
            <person name="Han D.M."/>
            <person name="Baek J.H."/>
            <person name="Choi D.G."/>
            <person name="Jeon J.H."/>
            <person name="Jeon C.O."/>
        </authorList>
    </citation>
    <scope>NUCLEOTIDE SEQUENCE [LARGE SCALE GENOMIC DNA]</scope>
    <source>
        <strain evidence="7">GPA1</strain>
    </source>
</reference>
<dbReference type="RefSeq" id="WP_341837117.1">
    <property type="nucleotide sequence ID" value="NZ_CP149822.1"/>
</dbReference>
<keyword evidence="4" id="KW-0676">Redox-active center</keyword>
<evidence type="ECO:0000256" key="3">
    <source>
        <dbReference type="ARBA" id="ARBA00023157"/>
    </source>
</evidence>
<dbReference type="InterPro" id="IPR028250">
    <property type="entry name" value="DsbDN"/>
</dbReference>
<dbReference type="InterPro" id="IPR036249">
    <property type="entry name" value="Thioredoxin-like_sf"/>
</dbReference>
<dbReference type="InterPro" id="IPR036929">
    <property type="entry name" value="DsbDN_sf"/>
</dbReference>
<dbReference type="Pfam" id="PF00578">
    <property type="entry name" value="AhpC-TSA"/>
    <property type="match status" value="1"/>
</dbReference>
<keyword evidence="3" id="KW-1015">Disulfide bond</keyword>
<dbReference type="CDD" id="cd02966">
    <property type="entry name" value="TlpA_like_family"/>
    <property type="match status" value="1"/>
</dbReference>
<dbReference type="PROSITE" id="PS00194">
    <property type="entry name" value="THIOREDOXIN_1"/>
    <property type="match status" value="1"/>
</dbReference>